<accession>A0A0C9MJ32</accession>
<evidence type="ECO:0000256" key="1">
    <source>
        <dbReference type="SAM" id="MobiDB-lite"/>
    </source>
</evidence>
<gene>
    <name evidence="2" type="ORF">MAM1_0415c10406</name>
</gene>
<feature type="compositionally biased region" description="Basic and acidic residues" evidence="1">
    <location>
        <begin position="323"/>
        <end position="332"/>
    </location>
</feature>
<feature type="compositionally biased region" description="Polar residues" evidence="1">
    <location>
        <begin position="288"/>
        <end position="300"/>
    </location>
</feature>
<feature type="compositionally biased region" description="Polar residues" evidence="1">
    <location>
        <begin position="212"/>
        <end position="222"/>
    </location>
</feature>
<feature type="compositionally biased region" description="Acidic residues" evidence="1">
    <location>
        <begin position="302"/>
        <end position="322"/>
    </location>
</feature>
<sequence>MQANFKDVAIALRNQFPDCWGVRLRLVNSTIEYPRVNFLADAAREAVLKKDFTCKGKRVIVSRVYSTATTIIRVSVSNLPFDPEQELKAHMSKIVANYGSILEMGLLHTYATLTHQIDSLEACETLRITYTGMKPTCNRCHVTDHVFGNCPVIRRRVKLCHIWNSPDHLQHICPEAWWNARKKFAKTSSAHTSPHPQSPLDKAALPIVHSSFETVESSPNNEKATKPFITGIVPASPNESTNSKSTTKESPSTADAPVLSSSSDEDGEITTASVEEQTDNGDEVGASGQESSTVIQDQQGDTPEDAMDGDMDDDDEEIDDRDIDMVDPEKEVAASSLPL</sequence>
<evidence type="ECO:0000313" key="2">
    <source>
        <dbReference type="EMBL" id="GAN10856.1"/>
    </source>
</evidence>
<dbReference type="AlphaFoldDB" id="A0A0C9MJ32"/>
<feature type="region of interest" description="Disordered" evidence="1">
    <location>
        <begin position="212"/>
        <end position="339"/>
    </location>
</feature>
<keyword evidence="3" id="KW-1185">Reference proteome</keyword>
<dbReference type="OrthoDB" id="2248168at2759"/>
<organism evidence="2">
    <name type="scientific">Mucor ambiguus</name>
    <dbReference type="NCBI Taxonomy" id="91626"/>
    <lineage>
        <taxon>Eukaryota</taxon>
        <taxon>Fungi</taxon>
        <taxon>Fungi incertae sedis</taxon>
        <taxon>Mucoromycota</taxon>
        <taxon>Mucoromycotina</taxon>
        <taxon>Mucoromycetes</taxon>
        <taxon>Mucorales</taxon>
        <taxon>Mucorineae</taxon>
        <taxon>Mucoraceae</taxon>
        <taxon>Mucor</taxon>
    </lineage>
</organism>
<dbReference type="Proteomes" id="UP000053815">
    <property type="component" value="Unassembled WGS sequence"/>
</dbReference>
<protein>
    <submittedName>
        <fullName evidence="2">Uncharacterized protein</fullName>
    </submittedName>
</protein>
<name>A0A0C9MJ32_9FUNG</name>
<reference evidence="2" key="1">
    <citation type="submission" date="2014-09" db="EMBL/GenBank/DDBJ databases">
        <title>Draft genome sequence of an oleaginous Mucoromycotina fungus Mucor ambiguus NBRC6742.</title>
        <authorList>
            <person name="Takeda I."/>
            <person name="Yamane N."/>
            <person name="Morita T."/>
            <person name="Tamano K."/>
            <person name="Machida M."/>
            <person name="Baker S."/>
            <person name="Koike H."/>
        </authorList>
    </citation>
    <scope>NUCLEOTIDE SEQUENCE</scope>
    <source>
        <strain evidence="2">NBRC 6742</strain>
    </source>
</reference>
<proteinExistence type="predicted"/>
<evidence type="ECO:0000313" key="3">
    <source>
        <dbReference type="Proteomes" id="UP000053815"/>
    </source>
</evidence>
<feature type="compositionally biased region" description="Low complexity" evidence="1">
    <location>
        <begin position="236"/>
        <end position="253"/>
    </location>
</feature>
<dbReference type="EMBL" id="DF836704">
    <property type="protein sequence ID" value="GAN10856.1"/>
    <property type="molecule type" value="Genomic_DNA"/>
</dbReference>